<evidence type="ECO:0000313" key="12">
    <source>
        <dbReference type="EMBL" id="KAB1648802.1"/>
    </source>
</evidence>
<reference evidence="12 13" key="1">
    <citation type="submission" date="2019-09" db="EMBL/GenBank/DDBJ databases">
        <title>Phylogeny of genus Pseudoclavibacter and closely related genus.</title>
        <authorList>
            <person name="Li Y."/>
        </authorList>
    </citation>
    <scope>NUCLEOTIDE SEQUENCE [LARGE SCALE GENOMIC DNA]</scope>
    <source>
        <strain evidence="12 13">EGI 60007</strain>
    </source>
</reference>
<dbReference type="GO" id="GO:0004852">
    <property type="term" value="F:uroporphyrinogen-III synthase activity"/>
    <property type="evidence" value="ECO:0007669"/>
    <property type="project" value="UniProtKB-UniRule"/>
</dbReference>
<evidence type="ECO:0000256" key="7">
    <source>
        <dbReference type="ARBA" id="ARBA00040167"/>
    </source>
</evidence>
<keyword evidence="13" id="KW-1185">Reference proteome</keyword>
<comment type="similarity">
    <text evidence="2 9">Belongs to the uroporphyrinogen-III synthase family.</text>
</comment>
<sequence length="308" mass="32640">MIKPLQGWKILVPRGGTWGNDVADAVNARGAFPIVAPLINFANPSPEDARILSASLERLQAGAYDWVVATSATAVDVLLSHGVTIPDSTLVAAVGETTAAGLGAGGYRVDFVPTHDNSAKGMLSEWVEARRGMPSLRVLWLRSEIAKPVVAQGLRRRGHQVDSVVAYRTVGVPVAESIRYDISHGRIRGILVTSGSVAGQIHGQFSPLPPEVKLAAIGPRTAKDARELGLRIDVIAQQRTVASLLDGLEWLALGGAMPATAAVDISELMEIERSHAESANGEDEHRADEGDEDDDARGDTDAQDAAKE</sequence>
<dbReference type="CDD" id="cd06578">
    <property type="entry name" value="HemD"/>
    <property type="match status" value="1"/>
</dbReference>
<dbReference type="UniPathway" id="UPA00251">
    <property type="reaction ID" value="UER00320"/>
</dbReference>
<dbReference type="Pfam" id="PF02602">
    <property type="entry name" value="HEM4"/>
    <property type="match status" value="1"/>
</dbReference>
<dbReference type="InterPro" id="IPR003754">
    <property type="entry name" value="4pyrrol_synth_uPrphyn_synth"/>
</dbReference>
<dbReference type="PANTHER" id="PTHR38042">
    <property type="entry name" value="UROPORPHYRINOGEN-III SYNTHASE, CHLOROPLASTIC"/>
    <property type="match status" value="1"/>
</dbReference>
<organism evidence="12 13">
    <name type="scientific">Pseudoclavibacter endophyticus</name>
    <dbReference type="NCBI Taxonomy" id="1778590"/>
    <lineage>
        <taxon>Bacteria</taxon>
        <taxon>Bacillati</taxon>
        <taxon>Actinomycetota</taxon>
        <taxon>Actinomycetes</taxon>
        <taxon>Micrococcales</taxon>
        <taxon>Microbacteriaceae</taxon>
        <taxon>Pseudoclavibacter</taxon>
    </lineage>
</organism>
<dbReference type="OrthoDB" id="9815856at2"/>
<dbReference type="GO" id="GO:0006780">
    <property type="term" value="P:uroporphyrinogen III biosynthetic process"/>
    <property type="evidence" value="ECO:0007669"/>
    <property type="project" value="UniProtKB-UniRule"/>
</dbReference>
<dbReference type="EC" id="4.2.1.75" evidence="3 9"/>
<feature type="compositionally biased region" description="Basic and acidic residues" evidence="10">
    <location>
        <begin position="272"/>
        <end position="288"/>
    </location>
</feature>
<dbReference type="InterPro" id="IPR039793">
    <property type="entry name" value="UROS/Hem4"/>
</dbReference>
<keyword evidence="5 9" id="KW-0627">Porphyrin biosynthesis</keyword>
<dbReference type="SUPFAM" id="SSF69618">
    <property type="entry name" value="HemD-like"/>
    <property type="match status" value="1"/>
</dbReference>
<evidence type="ECO:0000256" key="4">
    <source>
        <dbReference type="ARBA" id="ARBA00023239"/>
    </source>
</evidence>
<comment type="function">
    <text evidence="6 9">Catalyzes cyclization of the linear tetrapyrrole, hydroxymethylbilane, to the macrocyclic uroporphyrinogen III.</text>
</comment>
<evidence type="ECO:0000313" key="13">
    <source>
        <dbReference type="Proteomes" id="UP000431744"/>
    </source>
</evidence>
<accession>A0A6H9WCW9</accession>
<evidence type="ECO:0000256" key="1">
    <source>
        <dbReference type="ARBA" id="ARBA00004772"/>
    </source>
</evidence>
<evidence type="ECO:0000256" key="5">
    <source>
        <dbReference type="ARBA" id="ARBA00023244"/>
    </source>
</evidence>
<evidence type="ECO:0000256" key="6">
    <source>
        <dbReference type="ARBA" id="ARBA00037589"/>
    </source>
</evidence>
<feature type="compositionally biased region" description="Basic and acidic residues" evidence="10">
    <location>
        <begin position="297"/>
        <end position="308"/>
    </location>
</feature>
<evidence type="ECO:0000256" key="8">
    <source>
        <dbReference type="ARBA" id="ARBA00048617"/>
    </source>
</evidence>
<feature type="domain" description="Tetrapyrrole biosynthesis uroporphyrinogen III synthase" evidence="11">
    <location>
        <begin position="22"/>
        <end position="245"/>
    </location>
</feature>
<feature type="region of interest" description="Disordered" evidence="10">
    <location>
        <begin position="272"/>
        <end position="308"/>
    </location>
</feature>
<evidence type="ECO:0000259" key="11">
    <source>
        <dbReference type="Pfam" id="PF02602"/>
    </source>
</evidence>
<comment type="catalytic activity">
    <reaction evidence="8 9">
        <text>hydroxymethylbilane = uroporphyrinogen III + H2O</text>
        <dbReference type="Rhea" id="RHEA:18965"/>
        <dbReference type="ChEBI" id="CHEBI:15377"/>
        <dbReference type="ChEBI" id="CHEBI:57308"/>
        <dbReference type="ChEBI" id="CHEBI:57845"/>
        <dbReference type="EC" id="4.2.1.75"/>
    </reaction>
</comment>
<proteinExistence type="inferred from homology"/>
<protein>
    <recommendedName>
        <fullName evidence="7 9">Uroporphyrinogen-III synthase</fullName>
        <ecNumber evidence="3 9">4.2.1.75</ecNumber>
    </recommendedName>
</protein>
<dbReference type="AlphaFoldDB" id="A0A6H9WCW9"/>
<name>A0A6H9WCW9_9MICO</name>
<comment type="pathway">
    <text evidence="1 9">Porphyrin-containing compound metabolism; protoporphyrin-IX biosynthesis; coproporphyrinogen-III from 5-aminolevulinate: step 3/4.</text>
</comment>
<evidence type="ECO:0000256" key="9">
    <source>
        <dbReference type="RuleBase" id="RU366031"/>
    </source>
</evidence>
<evidence type="ECO:0000256" key="10">
    <source>
        <dbReference type="SAM" id="MobiDB-lite"/>
    </source>
</evidence>
<keyword evidence="4 9" id="KW-0456">Lyase</keyword>
<evidence type="ECO:0000256" key="3">
    <source>
        <dbReference type="ARBA" id="ARBA00013109"/>
    </source>
</evidence>
<evidence type="ECO:0000256" key="2">
    <source>
        <dbReference type="ARBA" id="ARBA00008133"/>
    </source>
</evidence>
<dbReference type="EMBL" id="WBJY01000001">
    <property type="protein sequence ID" value="KAB1648802.1"/>
    <property type="molecule type" value="Genomic_DNA"/>
</dbReference>
<comment type="caution">
    <text evidence="12">The sequence shown here is derived from an EMBL/GenBank/DDBJ whole genome shotgun (WGS) entry which is preliminary data.</text>
</comment>
<dbReference type="Proteomes" id="UP000431744">
    <property type="component" value="Unassembled WGS sequence"/>
</dbReference>
<dbReference type="InterPro" id="IPR036108">
    <property type="entry name" value="4pyrrol_syn_uPrphyn_synt_sf"/>
</dbReference>
<dbReference type="PANTHER" id="PTHR38042:SF1">
    <property type="entry name" value="UROPORPHYRINOGEN-III SYNTHASE, CHLOROPLASTIC"/>
    <property type="match status" value="1"/>
</dbReference>
<dbReference type="Gene3D" id="3.40.50.10090">
    <property type="match status" value="2"/>
</dbReference>
<dbReference type="RefSeq" id="WP_158027356.1">
    <property type="nucleotide sequence ID" value="NZ_BMHG01000001.1"/>
</dbReference>
<gene>
    <name evidence="12" type="ORF">F8O04_00395</name>
</gene>
<dbReference type="GO" id="GO:0006782">
    <property type="term" value="P:protoporphyrinogen IX biosynthetic process"/>
    <property type="evidence" value="ECO:0007669"/>
    <property type="project" value="UniProtKB-UniRule"/>
</dbReference>